<dbReference type="EMBL" id="CP056069">
    <property type="protein sequence ID" value="UKK00720.2"/>
    <property type="molecule type" value="Genomic_DNA"/>
</dbReference>
<evidence type="ECO:0000313" key="8">
    <source>
        <dbReference type="Proteomes" id="UP000244811"/>
    </source>
</evidence>
<dbReference type="SUPFAM" id="SSF52540">
    <property type="entry name" value="P-loop containing nucleoside triphosphate hydrolases"/>
    <property type="match status" value="2"/>
</dbReference>
<dbReference type="GO" id="GO:0005524">
    <property type="term" value="F:ATP binding"/>
    <property type="evidence" value="ECO:0007669"/>
    <property type="project" value="UniProtKB-KW"/>
</dbReference>
<dbReference type="InterPro" id="IPR027417">
    <property type="entry name" value="P-loop_NTPase"/>
</dbReference>
<dbReference type="PANTHER" id="PTHR19211:SF14">
    <property type="entry name" value="ATP-BINDING CASSETTE SUB-FAMILY F MEMBER 1"/>
    <property type="match status" value="1"/>
</dbReference>
<evidence type="ECO:0000256" key="2">
    <source>
        <dbReference type="ARBA" id="ARBA00022741"/>
    </source>
</evidence>
<dbReference type="InterPro" id="IPR017871">
    <property type="entry name" value="ABC_transporter-like_CS"/>
</dbReference>
<feature type="domain" description="ABC transporter" evidence="6">
    <location>
        <begin position="112"/>
        <end position="443"/>
    </location>
</feature>
<dbReference type="InterPro" id="IPR050611">
    <property type="entry name" value="ABCF"/>
</dbReference>
<keyword evidence="4" id="KW-0175">Coiled coil</keyword>
<feature type="coiled-coil region" evidence="4">
    <location>
        <begin position="445"/>
        <end position="490"/>
    </location>
</feature>
<dbReference type="PROSITE" id="PS00211">
    <property type="entry name" value="ABC_TRANSPORTER_1"/>
    <property type="match status" value="1"/>
</dbReference>
<accession>A0A976MA95</accession>
<dbReference type="Pfam" id="PF00005">
    <property type="entry name" value="ABC_tran"/>
    <property type="match status" value="3"/>
</dbReference>
<dbReference type="Proteomes" id="UP000244811">
    <property type="component" value="Chromosome 1"/>
</dbReference>
<feature type="compositionally biased region" description="Basic residues" evidence="5">
    <location>
        <begin position="870"/>
        <end position="879"/>
    </location>
</feature>
<dbReference type="Gene3D" id="3.40.50.300">
    <property type="entry name" value="P-loop containing nucleotide triphosphate hydrolases"/>
    <property type="match status" value="2"/>
</dbReference>
<name>A0A976MA95_THEOR</name>
<proteinExistence type="predicted"/>
<evidence type="ECO:0000256" key="5">
    <source>
        <dbReference type="SAM" id="MobiDB-lite"/>
    </source>
</evidence>
<evidence type="ECO:0000256" key="1">
    <source>
        <dbReference type="ARBA" id="ARBA00022737"/>
    </source>
</evidence>
<evidence type="ECO:0000256" key="4">
    <source>
        <dbReference type="SAM" id="Coils"/>
    </source>
</evidence>
<evidence type="ECO:0000313" key="7">
    <source>
        <dbReference type="EMBL" id="UKK00720.2"/>
    </source>
</evidence>
<evidence type="ECO:0000259" key="6">
    <source>
        <dbReference type="PROSITE" id="PS50893"/>
    </source>
</evidence>
<feature type="domain" description="ABC transporter" evidence="6">
    <location>
        <begin position="544"/>
        <end position="844"/>
    </location>
</feature>
<dbReference type="PANTHER" id="PTHR19211">
    <property type="entry name" value="ATP-BINDING TRANSPORT PROTEIN-RELATED"/>
    <property type="match status" value="1"/>
</dbReference>
<dbReference type="AlphaFoldDB" id="A0A976MA95"/>
<feature type="region of interest" description="Disordered" evidence="5">
    <location>
        <begin position="866"/>
        <end position="896"/>
    </location>
</feature>
<organism evidence="7 8">
    <name type="scientific">Theileria orientalis</name>
    <dbReference type="NCBI Taxonomy" id="68886"/>
    <lineage>
        <taxon>Eukaryota</taxon>
        <taxon>Sar</taxon>
        <taxon>Alveolata</taxon>
        <taxon>Apicomplexa</taxon>
        <taxon>Aconoidasida</taxon>
        <taxon>Piroplasmida</taxon>
        <taxon>Theileriidae</taxon>
        <taxon>Theileria</taxon>
    </lineage>
</organism>
<dbReference type="PROSITE" id="PS50893">
    <property type="entry name" value="ABC_TRANSPORTER_2"/>
    <property type="match status" value="2"/>
</dbReference>
<reference evidence="7" key="1">
    <citation type="submission" date="2022-07" db="EMBL/GenBank/DDBJ databases">
        <title>Evaluation of T. orientalis genome assembly methods using nanopore sequencing and analysis of variation between genomes.</title>
        <authorList>
            <person name="Yam J."/>
            <person name="Micallef M.L."/>
            <person name="Liu M."/>
            <person name="Djordjevic S.P."/>
            <person name="Bogema D.R."/>
            <person name="Jenkins C."/>
        </authorList>
    </citation>
    <scope>NUCLEOTIDE SEQUENCE</scope>
    <source>
        <strain evidence="7">Goon Nure</strain>
    </source>
</reference>
<dbReference type="SMART" id="SM00382">
    <property type="entry name" value="AAA"/>
    <property type="match status" value="2"/>
</dbReference>
<keyword evidence="1" id="KW-0677">Repeat</keyword>
<dbReference type="GO" id="GO:0016887">
    <property type="term" value="F:ATP hydrolysis activity"/>
    <property type="evidence" value="ECO:0007669"/>
    <property type="project" value="InterPro"/>
</dbReference>
<keyword evidence="3" id="KW-0067">ATP-binding</keyword>
<dbReference type="InterPro" id="IPR003439">
    <property type="entry name" value="ABC_transporter-like_ATP-bd"/>
</dbReference>
<dbReference type="InterPro" id="IPR003593">
    <property type="entry name" value="AAA+_ATPase"/>
</dbReference>
<gene>
    <name evidence="7" type="ORF">MACK_000794</name>
</gene>
<keyword evidence="2" id="KW-0547">Nucleotide-binding</keyword>
<evidence type="ECO:0000256" key="3">
    <source>
        <dbReference type="ARBA" id="ARBA00022840"/>
    </source>
</evidence>
<protein>
    <recommendedName>
        <fullName evidence="6">ABC transporter domain-containing protein</fullName>
    </recommendedName>
</protein>
<sequence length="896" mass="103111">MKFSHNIFIFIIFLLTNKNYKYIVLSFRHLNTPNTHNHNFISNILKSFQKDYSDVTPTSTSNLTLDIKQDFSSTSDWIPSKFSNEKSFSAHFDCNFKDLFPSRRYSKGGVLLDVKDASIWLGDRILFEKVSFSVNTGECVGIVGNNGVGKSSLFDAIYDRLSGINSAKDSMSIGLDVTFNVKDGNKGDQDHTENSHLYSFILKLMEVGQVQASDLAELYENFEGSESEMLPIYSLSGVGYMRQNYTLDLDHKATVSELISRVFVTYNSCNKAIEYVESNLEYFNNLINDERCSKIASNILSLYNSEGKLMKQRLNEMNTLINKLLPIFGMESMVDSRVGSLSGGFKMRLYMFLLLLHSPNLLLLDEPTNNLDTTTVKFLIDVLNYLMKNTKLSVLVVSHDTKLLNSICTSILQLTGDGSITPYRGNFDDFVFKGTSEKYIRNSRIEKLKKNINILSKDIEGLKVSQKGSKKALKVTISQKEELMSKYQEELDGLVGSPLSKYTKTYNRVLFNDTNNFNAIFQKMLNKNAMLNTGQMLNSFGPLFKLVDVTLDTDAGKRVLEKLNLTIYPTDRIVLLGDNGIGKTTLLKLLFKSQACFRNNPILSRISSIDKKMMNEEINNNMVEKGSKTWELFEKINKYHREMMNNEQSVYNTDDIEYRILVNEPFNFKLVDGLMSGSEAKLSYYSQNCSNILNYNRTVYSLLREYVGDNMDMELLTDYMGCFHLKDYMDSYVSDLSFGERSRLLLSLLLINKSHFFLLDEPTNHLDLFMKKVLKLIVNGIYKGGFMIATHDMDFIRDLNAVNSFVYIFSKDRVFKFNQRFGEEYLNFKTEYPDADRTKTLEFLNRLSRDRSFTSIDSSTFEEEFYTQKRQSRKKKTHPAKNPNDKSRVKNIKRWN</sequence>